<dbReference type="PROSITE" id="PS00941">
    <property type="entry name" value="CARBOXYLESTERASE_B_2"/>
    <property type="match status" value="1"/>
</dbReference>
<comment type="caution">
    <text evidence="7">The sequence shown here is derived from an EMBL/GenBank/DDBJ whole genome shotgun (WGS) entry which is preliminary data.</text>
</comment>
<keyword evidence="2 4" id="KW-0732">Signal</keyword>
<feature type="transmembrane region" description="Helical" evidence="5">
    <location>
        <begin position="587"/>
        <end position="610"/>
    </location>
</feature>
<gene>
    <name evidence="7" type="ORF">C0Q70_07999</name>
</gene>
<feature type="domain" description="Carboxylesterase type B" evidence="6">
    <location>
        <begin position="187"/>
        <end position="556"/>
    </location>
</feature>
<dbReference type="Pfam" id="PF00135">
    <property type="entry name" value="COesterase"/>
    <property type="match status" value="2"/>
</dbReference>
<evidence type="ECO:0000256" key="4">
    <source>
        <dbReference type="RuleBase" id="RU361235"/>
    </source>
</evidence>
<evidence type="ECO:0000259" key="6">
    <source>
        <dbReference type="Pfam" id="PF00135"/>
    </source>
</evidence>
<reference evidence="7 8" key="1">
    <citation type="submission" date="2018-04" db="EMBL/GenBank/DDBJ databases">
        <title>The genome of golden apple snail Pomacea canaliculata provides insight into stress tolerance and invasive adaptation.</title>
        <authorList>
            <person name="Liu C."/>
            <person name="Liu B."/>
            <person name="Ren Y."/>
            <person name="Zhang Y."/>
            <person name="Wang H."/>
            <person name="Li S."/>
            <person name="Jiang F."/>
            <person name="Yin L."/>
            <person name="Zhang G."/>
            <person name="Qian W."/>
            <person name="Fan W."/>
        </authorList>
    </citation>
    <scope>NUCLEOTIDE SEQUENCE [LARGE SCALE GENOMIC DNA]</scope>
    <source>
        <strain evidence="7">SZHN2017</strain>
        <tissue evidence="7">Muscle</tissue>
    </source>
</reference>
<comment type="similarity">
    <text evidence="1 4">Belongs to the type-B carboxylesterase/lipase family.</text>
</comment>
<feature type="signal peptide" evidence="4">
    <location>
        <begin position="1"/>
        <end position="25"/>
    </location>
</feature>
<evidence type="ECO:0000313" key="8">
    <source>
        <dbReference type="Proteomes" id="UP000245119"/>
    </source>
</evidence>
<dbReference type="SUPFAM" id="SSF53474">
    <property type="entry name" value="alpha/beta-Hydrolases"/>
    <property type="match status" value="1"/>
</dbReference>
<evidence type="ECO:0000256" key="5">
    <source>
        <dbReference type="SAM" id="Phobius"/>
    </source>
</evidence>
<dbReference type="PROSITE" id="PS00122">
    <property type="entry name" value="CARBOXYLESTERASE_B_1"/>
    <property type="match status" value="1"/>
</dbReference>
<keyword evidence="5" id="KW-1133">Transmembrane helix</keyword>
<dbReference type="Proteomes" id="UP000245119">
    <property type="component" value="Linkage Group LG4"/>
</dbReference>
<organism evidence="7 8">
    <name type="scientific">Pomacea canaliculata</name>
    <name type="common">Golden apple snail</name>
    <dbReference type="NCBI Taxonomy" id="400727"/>
    <lineage>
        <taxon>Eukaryota</taxon>
        <taxon>Metazoa</taxon>
        <taxon>Spiralia</taxon>
        <taxon>Lophotrochozoa</taxon>
        <taxon>Mollusca</taxon>
        <taxon>Gastropoda</taxon>
        <taxon>Caenogastropoda</taxon>
        <taxon>Architaenioglossa</taxon>
        <taxon>Ampullarioidea</taxon>
        <taxon>Ampullariidae</taxon>
        <taxon>Pomacea</taxon>
    </lineage>
</organism>
<dbReference type="STRING" id="400727.A0A2T7PGL2"/>
<dbReference type="OrthoDB" id="6846267at2759"/>
<feature type="domain" description="Carboxylesterase type B" evidence="6">
    <location>
        <begin position="41"/>
        <end position="184"/>
    </location>
</feature>
<keyword evidence="5" id="KW-0472">Membrane</keyword>
<dbReference type="InterPro" id="IPR002018">
    <property type="entry name" value="CarbesteraseB"/>
</dbReference>
<dbReference type="InterPro" id="IPR051093">
    <property type="entry name" value="Neuroligin/BSAL"/>
</dbReference>
<dbReference type="PANTHER" id="PTHR43903">
    <property type="entry name" value="NEUROLIGIN"/>
    <property type="match status" value="1"/>
</dbReference>
<dbReference type="AlphaFoldDB" id="A0A2T7PGL2"/>
<sequence>MDWKRRPPVPTAIFLVLMVALHVEAMRREDGEKITIDVGGYGSVTGYSYPSQYEAKPYLWINTFLGIPYAKRLSQFGSQWREKYRFMSWYGEWDATYFRPSCPQMPWLLRETIPDFNNMDEDCLYLNVYAPRIKTETTQTTKYPVLVFFHGGGFIMGSAQQFPGHFIAERLVVVVTVNYRLNALDPALQFIKENIESFRGNSKSITIMGHSSGAASVGLHMISPRSENLFNQAIMMSGSDLSEWAVISQADSVEYSKRLALEVGCPSGDSQRLVDCLRYSRSFSEIVNASARVVMLPGRVGNPWGPVVDGQLVGVDKAFLTDNPLNMRRQGRSKRVKLMAGLSMDDGSYFIPNLPNLIDGITTAEFDNILREFLEYRNVEDFNNVLSALQFQYTYWPIPKNITYVRQETIEMMSDYIFGSPMNEMLEYQVQMETVYFYVFKYRSWNAYSPPWRGVSHGEELQYVFGFPFINETYMNLTGIYPRQEYDYPDRNISEYMISMLTNFTARGNPTPRDFPIINYRNATWLEYNLVNHSFLSITNKSENAINYRQVEFGFWREYFPVISGRGNYLDQVETSQQPLTASVYEILTYALAAVSALLLAVVVIVCCVLTRRSKPRKY</sequence>
<keyword evidence="3 4" id="KW-0378">Hydrolase</keyword>
<evidence type="ECO:0000313" key="7">
    <source>
        <dbReference type="EMBL" id="PVD32558.1"/>
    </source>
</evidence>
<keyword evidence="5" id="KW-0812">Transmembrane</keyword>
<protein>
    <recommendedName>
        <fullName evidence="4">Carboxylic ester hydrolase</fullName>
        <ecNumber evidence="4">3.1.1.-</ecNumber>
    </recommendedName>
</protein>
<proteinExistence type="inferred from homology"/>
<feature type="chain" id="PRO_5015370885" description="Carboxylic ester hydrolase" evidence="4">
    <location>
        <begin position="26"/>
        <end position="619"/>
    </location>
</feature>
<accession>A0A2T7PGL2</accession>
<dbReference type="GO" id="GO:0016787">
    <property type="term" value="F:hydrolase activity"/>
    <property type="evidence" value="ECO:0007669"/>
    <property type="project" value="UniProtKB-KW"/>
</dbReference>
<keyword evidence="8" id="KW-1185">Reference proteome</keyword>
<dbReference type="EC" id="3.1.1.-" evidence="4"/>
<dbReference type="InterPro" id="IPR019826">
    <property type="entry name" value="Carboxylesterase_B_AS"/>
</dbReference>
<dbReference type="Gene3D" id="3.40.50.1820">
    <property type="entry name" value="alpha/beta hydrolase"/>
    <property type="match status" value="1"/>
</dbReference>
<dbReference type="EMBL" id="PZQS01000004">
    <property type="protein sequence ID" value="PVD32558.1"/>
    <property type="molecule type" value="Genomic_DNA"/>
</dbReference>
<evidence type="ECO:0000256" key="3">
    <source>
        <dbReference type="ARBA" id="ARBA00022801"/>
    </source>
</evidence>
<dbReference type="InterPro" id="IPR029058">
    <property type="entry name" value="AB_hydrolase_fold"/>
</dbReference>
<evidence type="ECO:0000256" key="1">
    <source>
        <dbReference type="ARBA" id="ARBA00005964"/>
    </source>
</evidence>
<name>A0A2T7PGL2_POMCA</name>
<evidence type="ECO:0000256" key="2">
    <source>
        <dbReference type="ARBA" id="ARBA00022729"/>
    </source>
</evidence>
<dbReference type="InterPro" id="IPR019819">
    <property type="entry name" value="Carboxylesterase_B_CS"/>
</dbReference>